<dbReference type="InterPro" id="IPR008278">
    <property type="entry name" value="4-PPantetheinyl_Trfase_dom"/>
</dbReference>
<evidence type="ECO:0000256" key="1">
    <source>
        <dbReference type="ARBA" id="ARBA00003937"/>
    </source>
</evidence>
<proteinExistence type="inferred from homology"/>
<keyword evidence="8" id="KW-0259">Enterobactin biosynthesis</keyword>
<comment type="subunit">
    <text evidence="5">EntB, EntD, EntE, and EntF form a multienzyme complex called enterobactin synthase.</text>
</comment>
<name>A0ABT3ZZQ8_9BACT</name>
<gene>
    <name evidence="15" type="ORF">OV287_10365</name>
</gene>
<dbReference type="InterPro" id="IPR041354">
    <property type="entry name" value="4PPT_N"/>
</dbReference>
<keyword evidence="7 15" id="KW-0808">Transferase</keyword>
<comment type="caution">
    <text evidence="15">The sequence shown here is derived from an EMBL/GenBank/DDBJ whole genome shotgun (WGS) entry which is preliminary data.</text>
</comment>
<protein>
    <recommendedName>
        <fullName evidence="6">Enterobactin synthase component D</fullName>
    </recommendedName>
    <alternativeName>
        <fullName evidence="9">4'-phosphopantetheinyl transferase EntD</fullName>
    </alternativeName>
    <alternativeName>
        <fullName evidence="10">Enterochelin synthase D</fullName>
    </alternativeName>
</protein>
<evidence type="ECO:0000256" key="3">
    <source>
        <dbReference type="ARBA" id="ARBA00008342"/>
    </source>
</evidence>
<evidence type="ECO:0000313" key="16">
    <source>
        <dbReference type="Proteomes" id="UP001207654"/>
    </source>
</evidence>
<comment type="similarity">
    <text evidence="3">Belongs to the P-Pant transferase superfamily. EntD family.</text>
</comment>
<evidence type="ECO:0000256" key="9">
    <source>
        <dbReference type="ARBA" id="ARBA00029894"/>
    </source>
</evidence>
<sequence length="233" mass="24722">MSAGARRSERLTLPGGREVVLGWGEVGREQDSALSPLEREGLARCRTDKRRQEFIAGRLAAHRALALLEPGLRAEVTAREEGPDSGRPLFSPERGLALSISHSAGLAVAAVSRGGALGVDLEQRVESGEAFLEEAFAPGEWEGYVPVCTGRMDPVTAAWAMKEAVLKVWGVGLRAPLQKVAVRPELLHASEDQVSLRLMLETEGLPPGLGEPPSSTAALLVALRDGRVLALAG</sequence>
<dbReference type="PRINTS" id="PR01399">
    <property type="entry name" value="ENTSNTHTASED"/>
</dbReference>
<dbReference type="RefSeq" id="WP_267533849.1">
    <property type="nucleotide sequence ID" value="NZ_JAPNKA010000001.1"/>
</dbReference>
<dbReference type="GO" id="GO:0016740">
    <property type="term" value="F:transferase activity"/>
    <property type="evidence" value="ECO:0007669"/>
    <property type="project" value="UniProtKB-KW"/>
</dbReference>
<dbReference type="InterPro" id="IPR050559">
    <property type="entry name" value="P-Pant_transferase_sf"/>
</dbReference>
<organism evidence="15 16">
    <name type="scientific">Archangium lansingense</name>
    <dbReference type="NCBI Taxonomy" id="2995310"/>
    <lineage>
        <taxon>Bacteria</taxon>
        <taxon>Pseudomonadati</taxon>
        <taxon>Myxococcota</taxon>
        <taxon>Myxococcia</taxon>
        <taxon>Myxococcales</taxon>
        <taxon>Cystobacterineae</taxon>
        <taxon>Archangiaceae</taxon>
        <taxon>Archangium</taxon>
    </lineage>
</organism>
<keyword evidence="16" id="KW-1185">Reference proteome</keyword>
<evidence type="ECO:0000259" key="14">
    <source>
        <dbReference type="Pfam" id="PF17837"/>
    </source>
</evidence>
<dbReference type="PANTHER" id="PTHR12215:SF10">
    <property type="entry name" value="L-AMINOADIPATE-SEMIALDEHYDE DEHYDROGENASE-PHOSPHOPANTETHEINYL TRANSFERASE"/>
    <property type="match status" value="1"/>
</dbReference>
<dbReference type="InterPro" id="IPR037143">
    <property type="entry name" value="4-PPantetheinyl_Trfase_dom_sf"/>
</dbReference>
<evidence type="ECO:0000256" key="4">
    <source>
        <dbReference type="ARBA" id="ARBA00010990"/>
    </source>
</evidence>
<evidence type="ECO:0000259" key="13">
    <source>
        <dbReference type="Pfam" id="PF01648"/>
    </source>
</evidence>
<evidence type="ECO:0000256" key="5">
    <source>
        <dbReference type="ARBA" id="ARBA00011503"/>
    </source>
</evidence>
<comment type="catalytic activity">
    <reaction evidence="11">
        <text>apo-[aryl-carrier protein] + CoA = holo-[aryl-carrier protein] + adenosine 3',5'-bisphosphate + H(+)</text>
        <dbReference type="Rhea" id="RHEA:48404"/>
        <dbReference type="Rhea" id="RHEA-COMP:15903"/>
        <dbReference type="Rhea" id="RHEA-COMP:17557"/>
        <dbReference type="ChEBI" id="CHEBI:15378"/>
        <dbReference type="ChEBI" id="CHEBI:29999"/>
        <dbReference type="ChEBI" id="CHEBI:57287"/>
        <dbReference type="ChEBI" id="CHEBI:58343"/>
        <dbReference type="ChEBI" id="CHEBI:64479"/>
    </reaction>
</comment>
<feature type="domain" description="4'-phosphopantetheinyl transferase N-terminal" evidence="14">
    <location>
        <begin position="40"/>
        <end position="112"/>
    </location>
</feature>
<accession>A0ABT3ZZQ8</accession>
<feature type="domain" description="4'-phosphopantetheinyl transferase" evidence="13">
    <location>
        <begin position="117"/>
        <end position="183"/>
    </location>
</feature>
<dbReference type="SUPFAM" id="SSF56214">
    <property type="entry name" value="4'-phosphopantetheinyl transferase"/>
    <property type="match status" value="2"/>
</dbReference>
<evidence type="ECO:0000256" key="11">
    <source>
        <dbReference type="ARBA" id="ARBA00049176"/>
    </source>
</evidence>
<evidence type="ECO:0000256" key="10">
    <source>
        <dbReference type="ARBA" id="ARBA00031996"/>
    </source>
</evidence>
<evidence type="ECO:0000256" key="8">
    <source>
        <dbReference type="ARBA" id="ARBA00023191"/>
    </source>
</evidence>
<evidence type="ECO:0000256" key="12">
    <source>
        <dbReference type="ARBA" id="ARBA00049191"/>
    </source>
</evidence>
<evidence type="ECO:0000313" key="15">
    <source>
        <dbReference type="EMBL" id="MCY1074894.1"/>
    </source>
</evidence>
<reference evidence="15 16" key="1">
    <citation type="submission" date="2022-11" db="EMBL/GenBank/DDBJ databases">
        <title>Minimal conservation of predation-associated metabolite biosynthetic gene clusters underscores biosynthetic potential of Myxococcota including descriptions for ten novel species: Archangium lansinium sp. nov., Myxococcus landrumus sp. nov., Nannocystis bai.</title>
        <authorList>
            <person name="Ahearne A."/>
            <person name="Stevens C."/>
            <person name="Phillips K."/>
        </authorList>
    </citation>
    <scope>NUCLEOTIDE SEQUENCE [LARGE SCALE GENOMIC DNA]</scope>
    <source>
        <strain evidence="15 16">MIWBW</strain>
    </source>
</reference>
<dbReference type="EMBL" id="JAPNKA010000001">
    <property type="protein sequence ID" value="MCY1074894.1"/>
    <property type="molecule type" value="Genomic_DNA"/>
</dbReference>
<comment type="catalytic activity">
    <reaction evidence="12">
        <text>apo-[peptidyl-carrier protein] + CoA = holo-[peptidyl-carrier protein] + adenosine 3',5'-bisphosphate + H(+)</text>
        <dbReference type="Rhea" id="RHEA:46228"/>
        <dbReference type="Rhea" id="RHEA-COMP:11479"/>
        <dbReference type="Rhea" id="RHEA-COMP:11480"/>
        <dbReference type="ChEBI" id="CHEBI:15378"/>
        <dbReference type="ChEBI" id="CHEBI:29999"/>
        <dbReference type="ChEBI" id="CHEBI:57287"/>
        <dbReference type="ChEBI" id="CHEBI:58343"/>
        <dbReference type="ChEBI" id="CHEBI:64479"/>
    </reaction>
</comment>
<evidence type="ECO:0000256" key="7">
    <source>
        <dbReference type="ARBA" id="ARBA00022679"/>
    </source>
</evidence>
<comment type="similarity">
    <text evidence="4">Belongs to the P-Pant transferase superfamily. Gsp/Sfp/HetI/AcpT family.</text>
</comment>
<dbReference type="Pfam" id="PF01648">
    <property type="entry name" value="ACPS"/>
    <property type="match status" value="1"/>
</dbReference>
<comment type="pathway">
    <text evidence="2">Siderophore biosynthesis; enterobactin biosynthesis.</text>
</comment>
<dbReference type="Pfam" id="PF17837">
    <property type="entry name" value="4PPT_N"/>
    <property type="match status" value="1"/>
</dbReference>
<dbReference type="PANTHER" id="PTHR12215">
    <property type="entry name" value="PHOSPHOPANTETHEINE TRANSFERASE"/>
    <property type="match status" value="1"/>
</dbReference>
<evidence type="ECO:0000256" key="2">
    <source>
        <dbReference type="ARBA" id="ARBA00004993"/>
    </source>
</evidence>
<evidence type="ECO:0000256" key="6">
    <source>
        <dbReference type="ARBA" id="ARBA00019087"/>
    </source>
</evidence>
<dbReference type="InterPro" id="IPR003542">
    <property type="entry name" value="Enbac_synth_compD-like"/>
</dbReference>
<dbReference type="Proteomes" id="UP001207654">
    <property type="component" value="Unassembled WGS sequence"/>
</dbReference>
<comment type="function">
    <text evidence="1">Involved in the biosynthesis of the siderophore enterobactin (enterochelin), which is a macrocyclic trimeric lactone of N-(2,3-dihydroxybenzoyl)-serine. The serine trilactone serves as a scaffolding for the three catechol functionalities that provide hexadentate coordination for the tightly ligated iron(2+) atoms. Plays an essential role in the assembly of the enterobactin by catalyzing the transfer of the 4'-phosphopantetheine (Ppant) moiety from coenzyme A to the apo-domains of both EntB (ArCP domain) and EntF (PCP domain) to yield their holo-forms which make them competent for the activation of 2,3-dihydroxybenzoate (DHB) and L-serine, respectively.</text>
</comment>
<dbReference type="Gene3D" id="3.90.470.20">
    <property type="entry name" value="4'-phosphopantetheinyl transferase domain"/>
    <property type="match status" value="2"/>
</dbReference>